<accession>D0BN74</accession>
<dbReference type="eggNOG" id="COG1132">
    <property type="taxonomic scope" value="Bacteria"/>
</dbReference>
<dbReference type="HOGENOM" id="CLU_000604_84_3_9"/>
<feature type="domain" description="ABC transmembrane type-1" evidence="9">
    <location>
        <begin position="49"/>
        <end position="291"/>
    </location>
</feature>
<evidence type="ECO:0000313" key="11">
    <source>
        <dbReference type="Proteomes" id="UP000002939"/>
    </source>
</evidence>
<dbReference type="PANTHER" id="PTHR43394:SF1">
    <property type="entry name" value="ATP-BINDING CASSETTE SUB-FAMILY B MEMBER 10, MITOCHONDRIAL"/>
    <property type="match status" value="1"/>
</dbReference>
<evidence type="ECO:0000256" key="4">
    <source>
        <dbReference type="ARBA" id="ARBA00022840"/>
    </source>
</evidence>
<evidence type="ECO:0000313" key="10">
    <source>
        <dbReference type="EMBL" id="EEW92564.1"/>
    </source>
</evidence>
<organism evidence="10 11">
    <name type="scientific">Granulicatella elegans ATCC 700633</name>
    <dbReference type="NCBI Taxonomy" id="626369"/>
    <lineage>
        <taxon>Bacteria</taxon>
        <taxon>Bacillati</taxon>
        <taxon>Bacillota</taxon>
        <taxon>Bacilli</taxon>
        <taxon>Lactobacillales</taxon>
        <taxon>Carnobacteriaceae</taxon>
        <taxon>Granulicatella</taxon>
    </lineage>
</organism>
<keyword evidence="2 7" id="KW-0812">Transmembrane</keyword>
<dbReference type="SMART" id="SM00382">
    <property type="entry name" value="AAA"/>
    <property type="match status" value="1"/>
</dbReference>
<dbReference type="Pfam" id="PF00005">
    <property type="entry name" value="ABC_tran"/>
    <property type="match status" value="1"/>
</dbReference>
<evidence type="ECO:0000256" key="3">
    <source>
        <dbReference type="ARBA" id="ARBA00022741"/>
    </source>
</evidence>
<feature type="transmembrane region" description="Helical" evidence="7">
    <location>
        <begin position="148"/>
        <end position="167"/>
    </location>
</feature>
<dbReference type="InterPro" id="IPR011527">
    <property type="entry name" value="ABC1_TM_dom"/>
</dbReference>
<proteinExistence type="predicted"/>
<dbReference type="PROSITE" id="PS00211">
    <property type="entry name" value="ABC_TRANSPORTER_1"/>
    <property type="match status" value="1"/>
</dbReference>
<dbReference type="SUPFAM" id="SSF90123">
    <property type="entry name" value="ABC transporter transmembrane region"/>
    <property type="match status" value="1"/>
</dbReference>
<evidence type="ECO:0000256" key="2">
    <source>
        <dbReference type="ARBA" id="ARBA00022692"/>
    </source>
</evidence>
<evidence type="ECO:0000259" key="9">
    <source>
        <dbReference type="PROSITE" id="PS50929"/>
    </source>
</evidence>
<feature type="transmembrane region" description="Helical" evidence="7">
    <location>
        <begin position="125"/>
        <end position="142"/>
    </location>
</feature>
<feature type="transmembrane region" description="Helical" evidence="7">
    <location>
        <begin position="45"/>
        <end position="67"/>
    </location>
</feature>
<evidence type="ECO:0000256" key="7">
    <source>
        <dbReference type="SAM" id="Phobius"/>
    </source>
</evidence>
<dbReference type="RefSeq" id="WP_006703685.1">
    <property type="nucleotide sequence ID" value="NZ_KI391971.1"/>
</dbReference>
<evidence type="ECO:0008006" key="12">
    <source>
        <dbReference type="Google" id="ProtNLM"/>
    </source>
</evidence>
<dbReference type="CDD" id="cd03228">
    <property type="entry name" value="ABCC_MRP_Like"/>
    <property type="match status" value="1"/>
</dbReference>
<dbReference type="Pfam" id="PF00664">
    <property type="entry name" value="ABC_membrane"/>
    <property type="match status" value="1"/>
</dbReference>
<dbReference type="GO" id="GO:0016887">
    <property type="term" value="F:ATP hydrolysis activity"/>
    <property type="evidence" value="ECO:0007669"/>
    <property type="project" value="InterPro"/>
</dbReference>
<dbReference type="STRING" id="626369.HMPREF0446_01409"/>
<comment type="caution">
    <text evidence="10">The sequence shown here is derived from an EMBL/GenBank/DDBJ whole genome shotgun (WGS) entry which is preliminary data.</text>
</comment>
<evidence type="ECO:0000256" key="6">
    <source>
        <dbReference type="ARBA" id="ARBA00023136"/>
    </source>
</evidence>
<dbReference type="InterPro" id="IPR027417">
    <property type="entry name" value="P-loop_NTPase"/>
</dbReference>
<dbReference type="GO" id="GO:0005886">
    <property type="term" value="C:plasma membrane"/>
    <property type="evidence" value="ECO:0007669"/>
    <property type="project" value="UniProtKB-SubCell"/>
</dbReference>
<evidence type="ECO:0000256" key="5">
    <source>
        <dbReference type="ARBA" id="ARBA00022989"/>
    </source>
</evidence>
<dbReference type="PROSITE" id="PS50893">
    <property type="entry name" value="ABC_TRANSPORTER_2"/>
    <property type="match status" value="1"/>
</dbReference>
<feature type="transmembrane region" description="Helical" evidence="7">
    <location>
        <begin position="232"/>
        <end position="254"/>
    </location>
</feature>
<keyword evidence="4" id="KW-0067">ATP-binding</keyword>
<dbReference type="Proteomes" id="UP000002939">
    <property type="component" value="Unassembled WGS sequence"/>
</dbReference>
<dbReference type="InterPro" id="IPR003593">
    <property type="entry name" value="AAA+_ATPase"/>
</dbReference>
<reference evidence="10" key="1">
    <citation type="submission" date="2009-09" db="EMBL/GenBank/DDBJ databases">
        <authorList>
            <consortium name="The Broad Institute Genome Sequencing Platform"/>
            <person name="Ward D."/>
            <person name="Feldgarden M."/>
            <person name="Earl A."/>
            <person name="Young S.K."/>
            <person name="Zeng Q."/>
            <person name="Koehrsen M."/>
            <person name="Alvarado L."/>
            <person name="Berlin A."/>
            <person name="Bochicchio J."/>
            <person name="Borenstein D."/>
            <person name="Chapman S.B."/>
            <person name="Chen Z."/>
            <person name="Engels R."/>
            <person name="Freedman E."/>
            <person name="Gellesch M."/>
            <person name="Goldberg J."/>
            <person name="Griggs A."/>
            <person name="Gujja S."/>
            <person name="Heilman E."/>
            <person name="Heiman D."/>
            <person name="Hepburn T."/>
            <person name="Howarth C."/>
            <person name="Jen D."/>
            <person name="Larson L."/>
            <person name="Lewis B."/>
            <person name="Mehta T."/>
            <person name="Park D."/>
            <person name="Pearson M."/>
            <person name="Roberts A."/>
            <person name="Saif S."/>
            <person name="Shea T."/>
            <person name="Shenoy N."/>
            <person name="Sisk P."/>
            <person name="Stolte C."/>
            <person name="Sykes S."/>
            <person name="Thomson T."/>
            <person name="Walk T."/>
            <person name="White J."/>
            <person name="Yandava C."/>
            <person name="Sibley C.D."/>
            <person name="Field T.R."/>
            <person name="Grinwis M."/>
            <person name="Eshaghurshan C.S."/>
            <person name="Surette M.G."/>
            <person name="Haas B."/>
            <person name="Nusbaum C."/>
            <person name="Birren B."/>
        </authorList>
    </citation>
    <scope>NUCLEOTIDE SEQUENCE [LARGE SCALE GENOMIC DNA]</scope>
    <source>
        <strain evidence="10">ATCC 700633</strain>
    </source>
</reference>
<dbReference type="Gene3D" id="1.20.1560.10">
    <property type="entry name" value="ABC transporter type 1, transmembrane domain"/>
    <property type="match status" value="1"/>
</dbReference>
<name>D0BN74_9LACT</name>
<keyword evidence="3" id="KW-0547">Nucleotide-binding</keyword>
<keyword evidence="5 7" id="KW-1133">Transmembrane helix</keyword>
<dbReference type="InterPro" id="IPR036640">
    <property type="entry name" value="ABC1_TM_sf"/>
</dbReference>
<dbReference type="InterPro" id="IPR039421">
    <property type="entry name" value="Type_1_exporter"/>
</dbReference>
<dbReference type="GO" id="GO:0015421">
    <property type="term" value="F:ABC-type oligopeptide transporter activity"/>
    <property type="evidence" value="ECO:0007669"/>
    <property type="project" value="TreeGrafter"/>
</dbReference>
<dbReference type="PANTHER" id="PTHR43394">
    <property type="entry name" value="ATP-DEPENDENT PERMEASE MDL1, MITOCHONDRIAL"/>
    <property type="match status" value="1"/>
</dbReference>
<dbReference type="InterPro" id="IPR003439">
    <property type="entry name" value="ABC_transporter-like_ATP-bd"/>
</dbReference>
<dbReference type="Gene3D" id="3.40.50.300">
    <property type="entry name" value="P-loop containing nucleotide triphosphate hydrolases"/>
    <property type="match status" value="1"/>
</dbReference>
<dbReference type="SUPFAM" id="SSF52540">
    <property type="entry name" value="P-loop containing nucleoside triphosphate hydrolases"/>
    <property type="match status" value="1"/>
</dbReference>
<feature type="transmembrane region" description="Helical" evidence="7">
    <location>
        <begin position="260"/>
        <end position="279"/>
    </location>
</feature>
<dbReference type="AlphaFoldDB" id="D0BN74"/>
<dbReference type="OrthoDB" id="95687at2"/>
<dbReference type="PROSITE" id="PS50929">
    <property type="entry name" value="ABC_TM1F"/>
    <property type="match status" value="1"/>
</dbReference>
<feature type="domain" description="ABC transporter" evidence="8">
    <location>
        <begin position="323"/>
        <end position="528"/>
    </location>
</feature>
<reference evidence="10" key="2">
    <citation type="submission" date="2011-10" db="EMBL/GenBank/DDBJ databases">
        <title>The Genome Sequence of Granulicatella elegans ATCC 700633.</title>
        <authorList>
            <consortium name="The Broad Institute Genome Sequencing Platform"/>
            <consortium name="The Broad Institute Genome Sequencing Center for Infectious Disease"/>
            <person name="Earl A."/>
            <person name="Ward D."/>
            <person name="Feldgarden M."/>
            <person name="Gevers D."/>
            <person name="Sibley C.D."/>
            <person name="Field T.R."/>
            <person name="Grinwis M."/>
            <person name="Eshaghurshan C.S."/>
            <person name="Surette M.G."/>
            <person name="Young S.K."/>
            <person name="Zeng Q."/>
            <person name="Gargeya S."/>
            <person name="Fitzgerald M."/>
            <person name="Haas B."/>
            <person name="Abouelleil A."/>
            <person name="Alvarado L."/>
            <person name="Arachchi H.M."/>
            <person name="Berlin A."/>
            <person name="Brown A."/>
            <person name="Chapman S.B."/>
            <person name="Chen Z."/>
            <person name="Dunbar C."/>
            <person name="Freedman E."/>
            <person name="Gearin G."/>
            <person name="Goldberg J."/>
            <person name="Griggs A."/>
            <person name="Gujja S."/>
            <person name="Heiman D."/>
            <person name="Howarth C."/>
            <person name="Larson L."/>
            <person name="Lui A."/>
            <person name="MacDonald P.J.P."/>
            <person name="Montmayeur A."/>
            <person name="Murphy C."/>
            <person name="Neiman D."/>
            <person name="Pearson M."/>
            <person name="Priest M."/>
            <person name="Roberts A."/>
            <person name="Saif S."/>
            <person name="Shea T."/>
            <person name="Shenoy N."/>
            <person name="Sisk P."/>
            <person name="Stolte C."/>
            <person name="Sykes S."/>
            <person name="Wortman J."/>
            <person name="Nusbaum C."/>
            <person name="Birren B."/>
        </authorList>
    </citation>
    <scope>NUCLEOTIDE SEQUENCE [LARGE SCALE GENOMIC DNA]</scope>
    <source>
        <strain evidence="10">ATCC 700633</strain>
    </source>
</reference>
<keyword evidence="11" id="KW-1185">Reference proteome</keyword>
<dbReference type="EMBL" id="ACRF02000003">
    <property type="protein sequence ID" value="EEW92564.1"/>
    <property type="molecule type" value="Genomic_DNA"/>
</dbReference>
<dbReference type="InterPro" id="IPR017871">
    <property type="entry name" value="ABC_transporter-like_CS"/>
</dbReference>
<evidence type="ECO:0000259" key="8">
    <source>
        <dbReference type="PROSITE" id="PS50893"/>
    </source>
</evidence>
<sequence length="529" mass="59948">MIRKLTLQLITIFIIFCSLEGLELWTSFIHADLLNSLVDLDFHQFRMGALLLVAVYTVFLVVTYMDLRYRSFVKQKIATIWRDEVSEAISNTSYGHFHQKKNHDYIAWFTSDMDQIQEMAVNPSFSLLRGILGIVFSTIGLWSIHWSLVIFVIIEIGILLLLPKVYAKELSKKTVHKTKENERFNQIISDVLLAYDTIFVFQQWKYFKEKIHQASEQLGFTRRNYSKSFAKVAVLGGFGNVLSQISIFLFTGYLVTKGMVTVGAILATTSLAGTIFNAVGNMSQELAMVTSARPLFEKIHTLTPSARAEENAVETLDDAEVLYNIENLQFAYGDAIVLKPFSKTLFKNHKYAIMGESGTGKSTLLNILGGKIEEYQGNVTLYQKELNMIPYSKLYDSITYVEQNPHIFQGSIRENIVFQEEISDEKIWSVLDKVLLKSIVEQLPQGLDTMIGDTSSTLSGGQLQRISLARALVRNPQVLLLDEVTANLDVQTGTEIMQSLLQEENLTILWVTHHLPEGLKSLLDEEIIL</sequence>
<keyword evidence="6 7" id="KW-0472">Membrane</keyword>
<dbReference type="GO" id="GO:0005524">
    <property type="term" value="F:ATP binding"/>
    <property type="evidence" value="ECO:0007669"/>
    <property type="project" value="UniProtKB-KW"/>
</dbReference>
<gene>
    <name evidence="10" type="ORF">HMPREF0446_01409</name>
</gene>
<comment type="subcellular location">
    <subcellularLocation>
        <location evidence="1">Cell membrane</location>
        <topology evidence="1">Multi-pass membrane protein</topology>
    </subcellularLocation>
</comment>
<evidence type="ECO:0000256" key="1">
    <source>
        <dbReference type="ARBA" id="ARBA00004651"/>
    </source>
</evidence>
<protein>
    <recommendedName>
        <fullName evidence="12">ABC transporter ATP-binding protein</fullName>
    </recommendedName>
</protein>